<sequence>MIENLLNLESLHSNNAEKKLVKNEILIAHSYLLNMMDPNKTSISNIKYIIERLNSNIDSSKMDVDDSYKMSDSETSVDNYLGDLKNKLLDVGNKLNSIEQNPSDISNIKNLEESIVNLKEYIEITRRITQVKDYSILDKTSMENKYGNRKDDNLMDIVLNRVITINIELELINEYMQDMIDSMNKSVYSDNKLYLHIRYNQADNKLYEIETIYSDFIYDILSVKKESNTQYEITQKGAYIKIPIIVDSVSDKYKLQAKVEIVVKNILSEDNYTIDYEIISWKKK</sequence>
<evidence type="ECO:0000256" key="1">
    <source>
        <dbReference type="SAM" id="Coils"/>
    </source>
</evidence>
<feature type="coiled-coil region" evidence="1">
    <location>
        <begin position="81"/>
        <end position="128"/>
    </location>
</feature>
<protein>
    <submittedName>
        <fullName evidence="2">Uncharacterized protein</fullName>
    </submittedName>
</protein>
<proteinExistence type="predicted"/>
<keyword evidence="1" id="KW-0175">Coiled coil</keyword>
<gene>
    <name evidence="2" type="ORF">CHL78_012465</name>
</gene>
<accession>A0A371J1G8</accession>
<keyword evidence="3" id="KW-1185">Reference proteome</keyword>
<evidence type="ECO:0000313" key="3">
    <source>
        <dbReference type="Proteomes" id="UP000215694"/>
    </source>
</evidence>
<dbReference type="Proteomes" id="UP000215694">
    <property type="component" value="Unassembled WGS sequence"/>
</dbReference>
<evidence type="ECO:0000313" key="2">
    <source>
        <dbReference type="EMBL" id="RDY26652.1"/>
    </source>
</evidence>
<dbReference type="RefSeq" id="WP_094369600.1">
    <property type="nucleotide sequence ID" value="NZ_NOJY02000022.1"/>
</dbReference>
<name>A0A371J1G8_9FIRM</name>
<dbReference type="AlphaFoldDB" id="A0A371J1G8"/>
<comment type="caution">
    <text evidence="2">The sequence shown here is derived from an EMBL/GenBank/DDBJ whole genome shotgun (WGS) entry which is preliminary data.</text>
</comment>
<dbReference type="EMBL" id="NOJY02000022">
    <property type="protein sequence ID" value="RDY26652.1"/>
    <property type="molecule type" value="Genomic_DNA"/>
</dbReference>
<reference evidence="2 3" key="1">
    <citation type="journal article" date="2017" name="Genome Announc.">
        <title>Draft Genome Sequence of Romboutsia weinsteinii sp. nov. Strain CCRI-19649(T) Isolated from Surface Water.</title>
        <authorList>
            <person name="Maheux A.F."/>
            <person name="Boudreau D.K."/>
            <person name="Berube E."/>
            <person name="Boissinot M."/>
            <person name="Cantin P."/>
            <person name="Raymond F."/>
            <person name="Corbeil J."/>
            <person name="Omar R.F."/>
            <person name="Bergeron M.G."/>
        </authorList>
    </citation>
    <scope>NUCLEOTIDE SEQUENCE [LARGE SCALE GENOMIC DNA]</scope>
    <source>
        <strain evidence="2 3">CCRI-19649</strain>
    </source>
</reference>
<organism evidence="2 3">
    <name type="scientific">Romboutsia weinsteinii</name>
    <dbReference type="NCBI Taxonomy" id="2020949"/>
    <lineage>
        <taxon>Bacteria</taxon>
        <taxon>Bacillati</taxon>
        <taxon>Bacillota</taxon>
        <taxon>Clostridia</taxon>
        <taxon>Peptostreptococcales</taxon>
        <taxon>Peptostreptococcaceae</taxon>
        <taxon>Romboutsia</taxon>
    </lineage>
</organism>